<dbReference type="InterPro" id="IPR000277">
    <property type="entry name" value="Cys/Met-Metab_PyrdxlP-dep_enz"/>
</dbReference>
<evidence type="ECO:0000256" key="4">
    <source>
        <dbReference type="RuleBase" id="RU362118"/>
    </source>
</evidence>
<keyword evidence="2 4" id="KW-0663">Pyridoxal phosphate</keyword>
<evidence type="ECO:0000256" key="3">
    <source>
        <dbReference type="ARBA" id="ARBA00023239"/>
    </source>
</evidence>
<evidence type="ECO:0000313" key="6">
    <source>
        <dbReference type="Proteomes" id="UP001396334"/>
    </source>
</evidence>
<dbReference type="PANTHER" id="PTHR11808">
    <property type="entry name" value="TRANS-SULFURATION ENZYME FAMILY MEMBER"/>
    <property type="match status" value="1"/>
</dbReference>
<proteinExistence type="inferred from homology"/>
<dbReference type="Proteomes" id="UP001396334">
    <property type="component" value="Unassembled WGS sequence"/>
</dbReference>
<name>A0ABR2QFF5_9ROSI</name>
<dbReference type="Gene3D" id="3.90.1150.10">
    <property type="entry name" value="Aspartate Aminotransferase, domain 1"/>
    <property type="match status" value="1"/>
</dbReference>
<dbReference type="Pfam" id="PF01053">
    <property type="entry name" value="Cys_Met_Meta_PP"/>
    <property type="match status" value="1"/>
</dbReference>
<dbReference type="Gene3D" id="3.40.640.10">
    <property type="entry name" value="Type I PLP-dependent aspartate aminotransferase-like (Major domain)"/>
    <property type="match status" value="1"/>
</dbReference>
<dbReference type="PANTHER" id="PTHR11808:SF50">
    <property type="entry name" value="CYSTATHIONINE BETA-LYASE"/>
    <property type="match status" value="1"/>
</dbReference>
<evidence type="ECO:0000256" key="2">
    <source>
        <dbReference type="ARBA" id="ARBA00022898"/>
    </source>
</evidence>
<dbReference type="InterPro" id="IPR015421">
    <property type="entry name" value="PyrdxlP-dep_Trfase_major"/>
</dbReference>
<dbReference type="SUPFAM" id="SSF53383">
    <property type="entry name" value="PLP-dependent transferases"/>
    <property type="match status" value="1"/>
</dbReference>
<accession>A0ABR2QFF5</accession>
<evidence type="ECO:0000313" key="5">
    <source>
        <dbReference type="EMBL" id="KAK8999309.1"/>
    </source>
</evidence>
<gene>
    <name evidence="5" type="ORF">V6N11_070484</name>
</gene>
<comment type="similarity">
    <text evidence="4">Belongs to the trans-sulfuration enzymes family.</text>
</comment>
<keyword evidence="3" id="KW-0456">Lyase</keyword>
<dbReference type="EMBL" id="JBBPBN010000040">
    <property type="protein sequence ID" value="KAK8999309.1"/>
    <property type="molecule type" value="Genomic_DNA"/>
</dbReference>
<organism evidence="5 6">
    <name type="scientific">Hibiscus sabdariffa</name>
    <name type="common">roselle</name>
    <dbReference type="NCBI Taxonomy" id="183260"/>
    <lineage>
        <taxon>Eukaryota</taxon>
        <taxon>Viridiplantae</taxon>
        <taxon>Streptophyta</taxon>
        <taxon>Embryophyta</taxon>
        <taxon>Tracheophyta</taxon>
        <taxon>Spermatophyta</taxon>
        <taxon>Magnoliopsida</taxon>
        <taxon>eudicotyledons</taxon>
        <taxon>Gunneridae</taxon>
        <taxon>Pentapetalae</taxon>
        <taxon>rosids</taxon>
        <taxon>malvids</taxon>
        <taxon>Malvales</taxon>
        <taxon>Malvaceae</taxon>
        <taxon>Malvoideae</taxon>
        <taxon>Hibiscus</taxon>
    </lineage>
</organism>
<comment type="caution">
    <text evidence="5">The sequence shown here is derived from an EMBL/GenBank/DDBJ whole genome shotgun (WGS) entry which is preliminary data.</text>
</comment>
<sequence length="405" mass="43663">MALSVPLKSFISSLNSSDPIRHNDSLPVSIPIGFQVKKELILDGSRLQLSAARFRLNCSRHRDMDMDMNVDAQDTLERALAKLEKADAAFCFTSGEAAVSAVANLVGNGTLVLDKEIVAGEDIYGGSQCWLSHVKRVNTSNLDEVAAAIDHKTKLVWLESPTNPRLRIADIPRISAIAHAHRALVLVDNSIMSPVMSRPLELGADIVMYSDTNFITGNGDVMAGVLAVKEERFLEKELDSLQNAVASGLAPSDCWIYLRGIKTMASRVEKQQENAQKIADFLSSHPHVKEVNYIGLPGQPGHDLHYSQGAGSVLSFSTGSLALSKHVVQTTKYFGKTDTFGSVKSLISLPCFPSKESIPGPVRVARGLTEDLVRISVGTEDVDGLIADLDKALDLSGIKDVSSSG</sequence>
<dbReference type="InterPro" id="IPR015424">
    <property type="entry name" value="PyrdxlP-dep_Trfase"/>
</dbReference>
<keyword evidence="6" id="KW-1185">Reference proteome</keyword>
<comment type="cofactor">
    <cofactor evidence="1 4">
        <name>pyridoxal 5'-phosphate</name>
        <dbReference type="ChEBI" id="CHEBI:597326"/>
    </cofactor>
</comment>
<dbReference type="InterPro" id="IPR015422">
    <property type="entry name" value="PyrdxlP-dep_Trfase_small"/>
</dbReference>
<protein>
    <recommendedName>
        <fullName evidence="7">Cystathionine beta-lyase</fullName>
    </recommendedName>
</protein>
<evidence type="ECO:0008006" key="7">
    <source>
        <dbReference type="Google" id="ProtNLM"/>
    </source>
</evidence>
<evidence type="ECO:0000256" key="1">
    <source>
        <dbReference type="ARBA" id="ARBA00001933"/>
    </source>
</evidence>
<reference evidence="5 6" key="1">
    <citation type="journal article" date="2024" name="G3 (Bethesda)">
        <title>Genome assembly of Hibiscus sabdariffa L. provides insights into metabolisms of medicinal natural products.</title>
        <authorList>
            <person name="Kim T."/>
        </authorList>
    </citation>
    <scope>NUCLEOTIDE SEQUENCE [LARGE SCALE GENOMIC DNA]</scope>
    <source>
        <strain evidence="5">TK-2024</strain>
        <tissue evidence="5">Old leaves</tissue>
    </source>
</reference>